<proteinExistence type="inferred from homology"/>
<evidence type="ECO:0000313" key="4">
    <source>
        <dbReference type="Proteomes" id="UP001372338"/>
    </source>
</evidence>
<organism evidence="3 4">
    <name type="scientific">Crotalaria pallida</name>
    <name type="common">Smooth rattlebox</name>
    <name type="synonym">Crotalaria striata</name>
    <dbReference type="NCBI Taxonomy" id="3830"/>
    <lineage>
        <taxon>Eukaryota</taxon>
        <taxon>Viridiplantae</taxon>
        <taxon>Streptophyta</taxon>
        <taxon>Embryophyta</taxon>
        <taxon>Tracheophyta</taxon>
        <taxon>Spermatophyta</taxon>
        <taxon>Magnoliopsida</taxon>
        <taxon>eudicotyledons</taxon>
        <taxon>Gunneridae</taxon>
        <taxon>Pentapetalae</taxon>
        <taxon>rosids</taxon>
        <taxon>fabids</taxon>
        <taxon>Fabales</taxon>
        <taxon>Fabaceae</taxon>
        <taxon>Papilionoideae</taxon>
        <taxon>50 kb inversion clade</taxon>
        <taxon>genistoids sensu lato</taxon>
        <taxon>core genistoids</taxon>
        <taxon>Crotalarieae</taxon>
        <taxon>Crotalaria</taxon>
    </lineage>
</organism>
<name>A0AAN9HX71_CROPI</name>
<feature type="compositionally biased region" description="Low complexity" evidence="2">
    <location>
        <begin position="82"/>
        <end position="119"/>
    </location>
</feature>
<keyword evidence="4" id="KW-1185">Reference proteome</keyword>
<reference evidence="3 4" key="1">
    <citation type="submission" date="2024-01" db="EMBL/GenBank/DDBJ databases">
        <title>The genomes of 5 underutilized Papilionoideae crops provide insights into root nodulation and disease resistanc.</title>
        <authorList>
            <person name="Yuan L."/>
        </authorList>
    </citation>
    <scope>NUCLEOTIDE SEQUENCE [LARGE SCALE GENOMIC DNA]</scope>
    <source>
        <strain evidence="3">ZHUSHIDOU_FW_LH</strain>
        <tissue evidence="3">Leaf</tissue>
    </source>
</reference>
<dbReference type="EMBL" id="JAYWIO010000005">
    <property type="protein sequence ID" value="KAK7259523.1"/>
    <property type="molecule type" value="Genomic_DNA"/>
</dbReference>
<dbReference type="PANTHER" id="PTHR33493:SF2">
    <property type="entry name" value="LATE EMBRYOGENESIS ABUNDANT PROTEIN 46"/>
    <property type="match status" value="1"/>
</dbReference>
<evidence type="ECO:0000313" key="3">
    <source>
        <dbReference type="EMBL" id="KAK7259523.1"/>
    </source>
</evidence>
<dbReference type="InterPro" id="IPR005513">
    <property type="entry name" value="LEA_1"/>
</dbReference>
<dbReference type="Proteomes" id="UP001372338">
    <property type="component" value="Unassembled WGS sequence"/>
</dbReference>
<accession>A0AAN9HX71</accession>
<feature type="compositionally biased region" description="Basic and acidic residues" evidence="2">
    <location>
        <begin position="18"/>
        <end position="50"/>
    </location>
</feature>
<dbReference type="Pfam" id="PF03760">
    <property type="entry name" value="LEA_1"/>
    <property type="match status" value="1"/>
</dbReference>
<evidence type="ECO:0000256" key="1">
    <source>
        <dbReference type="ARBA" id="ARBA00010975"/>
    </source>
</evidence>
<dbReference type="PANTHER" id="PTHR33493">
    <property type="entry name" value="LATE EMBRYOGENESIS ABUNDANT PROTEIN 6-RELATED"/>
    <property type="match status" value="1"/>
</dbReference>
<sequence>MQNIKETAANIGASAKSGMEKTKAAVQEKTEKMTARDPLQKEMATEKKEARINQAEFDKHAAREHNAAVKQANTATAGHMGQGPHHTIGTGPTTTTGHVTEGVVGSNPIGTNTGTTRTTAAQNPRAGVNPSNPGYTTGGGGSYT</sequence>
<evidence type="ECO:0000256" key="2">
    <source>
        <dbReference type="SAM" id="MobiDB-lite"/>
    </source>
</evidence>
<dbReference type="GO" id="GO:0009793">
    <property type="term" value="P:embryo development ending in seed dormancy"/>
    <property type="evidence" value="ECO:0007669"/>
    <property type="project" value="InterPro"/>
</dbReference>
<gene>
    <name evidence="3" type="ORF">RIF29_25132</name>
</gene>
<comment type="caution">
    <text evidence="3">The sequence shown here is derived from an EMBL/GenBank/DDBJ whole genome shotgun (WGS) entry which is preliminary data.</text>
</comment>
<protein>
    <submittedName>
        <fullName evidence="3">Uncharacterized protein</fullName>
    </submittedName>
</protein>
<comment type="similarity">
    <text evidence="1">Belongs to the LEA type 1 family.</text>
</comment>
<dbReference type="AlphaFoldDB" id="A0AAN9HX71"/>
<feature type="region of interest" description="Disordered" evidence="2">
    <location>
        <begin position="76"/>
        <end position="144"/>
    </location>
</feature>
<feature type="region of interest" description="Disordered" evidence="2">
    <location>
        <begin position="1"/>
        <end position="50"/>
    </location>
</feature>